<dbReference type="InterPro" id="IPR023796">
    <property type="entry name" value="Serpin_dom"/>
</dbReference>
<name>A0A674NQ01_TAKRU</name>
<dbReference type="InterPro" id="IPR000215">
    <property type="entry name" value="Serpin_fam"/>
</dbReference>
<dbReference type="GeneTree" id="ENSGT00940000159462"/>
<feature type="compositionally biased region" description="Gly residues" evidence="2">
    <location>
        <begin position="137"/>
        <end position="165"/>
    </location>
</feature>
<feature type="region of interest" description="Disordered" evidence="2">
    <location>
        <begin position="133"/>
        <end position="186"/>
    </location>
</feature>
<evidence type="ECO:0000259" key="4">
    <source>
        <dbReference type="SMART" id="SM00093"/>
    </source>
</evidence>
<evidence type="ECO:0000256" key="2">
    <source>
        <dbReference type="SAM" id="MobiDB-lite"/>
    </source>
</evidence>
<gene>
    <name evidence="5" type="primary">LOC105417541</name>
</gene>
<evidence type="ECO:0000256" key="3">
    <source>
        <dbReference type="SAM" id="SignalP"/>
    </source>
</evidence>
<dbReference type="SMART" id="SM00093">
    <property type="entry name" value="SERPIN"/>
    <property type="match status" value="1"/>
</dbReference>
<dbReference type="GO" id="GO:0004867">
    <property type="term" value="F:serine-type endopeptidase inhibitor activity"/>
    <property type="evidence" value="ECO:0007669"/>
    <property type="project" value="InterPro"/>
</dbReference>
<evidence type="ECO:0000313" key="6">
    <source>
        <dbReference type="Proteomes" id="UP000005226"/>
    </source>
</evidence>
<dbReference type="PANTHER" id="PTHR11461">
    <property type="entry name" value="SERINE PROTEASE INHIBITOR, SERPIN"/>
    <property type="match status" value="1"/>
</dbReference>
<dbReference type="SUPFAM" id="SSF56574">
    <property type="entry name" value="Serpins"/>
    <property type="match status" value="1"/>
</dbReference>
<dbReference type="GO" id="GO:0005615">
    <property type="term" value="C:extracellular space"/>
    <property type="evidence" value="ECO:0007669"/>
    <property type="project" value="InterPro"/>
</dbReference>
<feature type="signal peptide" evidence="3">
    <location>
        <begin position="1"/>
        <end position="23"/>
    </location>
</feature>
<dbReference type="InterPro" id="IPR042178">
    <property type="entry name" value="Serpin_sf_1"/>
</dbReference>
<organism evidence="5 6">
    <name type="scientific">Takifugu rubripes</name>
    <name type="common">Japanese pufferfish</name>
    <name type="synonym">Fugu rubripes</name>
    <dbReference type="NCBI Taxonomy" id="31033"/>
    <lineage>
        <taxon>Eukaryota</taxon>
        <taxon>Metazoa</taxon>
        <taxon>Chordata</taxon>
        <taxon>Craniata</taxon>
        <taxon>Vertebrata</taxon>
        <taxon>Euteleostomi</taxon>
        <taxon>Actinopterygii</taxon>
        <taxon>Neopterygii</taxon>
        <taxon>Teleostei</taxon>
        <taxon>Neoteleostei</taxon>
        <taxon>Acanthomorphata</taxon>
        <taxon>Eupercaria</taxon>
        <taxon>Tetraodontiformes</taxon>
        <taxon>Tetradontoidea</taxon>
        <taxon>Tetraodontidae</taxon>
        <taxon>Takifugu</taxon>
    </lineage>
</organism>
<evidence type="ECO:0000313" key="5">
    <source>
        <dbReference type="Ensembl" id="ENSTRUP00000075374.1"/>
    </source>
</evidence>
<dbReference type="Proteomes" id="UP000005226">
    <property type="component" value="Chromosome 16"/>
</dbReference>
<dbReference type="Pfam" id="PF00079">
    <property type="entry name" value="Serpin"/>
    <property type="match status" value="1"/>
</dbReference>
<dbReference type="InterPro" id="IPR036186">
    <property type="entry name" value="Serpin_sf"/>
</dbReference>
<evidence type="ECO:0000256" key="1">
    <source>
        <dbReference type="RuleBase" id="RU000411"/>
    </source>
</evidence>
<feature type="domain" description="Serpin" evidence="4">
    <location>
        <begin position="56"/>
        <end position="399"/>
    </location>
</feature>
<feature type="compositionally biased region" description="Low complexity" evidence="2">
    <location>
        <begin position="166"/>
        <end position="176"/>
    </location>
</feature>
<reference evidence="5" key="3">
    <citation type="submission" date="2025-09" db="UniProtKB">
        <authorList>
            <consortium name="Ensembl"/>
        </authorList>
    </citation>
    <scope>IDENTIFICATION</scope>
</reference>
<reference evidence="5 6" key="1">
    <citation type="journal article" date="2011" name="Genome Biol. Evol.">
        <title>Integration of the genetic map and genome assembly of fugu facilitates insights into distinct features of genome evolution in teleosts and mammals.</title>
        <authorList>
            <person name="Kai W."/>
            <person name="Kikuchi K."/>
            <person name="Tohari S."/>
            <person name="Chew A.K."/>
            <person name="Tay A."/>
            <person name="Fujiwara A."/>
            <person name="Hosoya S."/>
            <person name="Suetake H."/>
            <person name="Naruse K."/>
            <person name="Brenner S."/>
            <person name="Suzuki Y."/>
            <person name="Venkatesh B."/>
        </authorList>
    </citation>
    <scope>NUCLEOTIDE SEQUENCE [LARGE SCALE GENOMIC DNA]</scope>
</reference>
<dbReference type="AlphaFoldDB" id="A0A674NQ01"/>
<reference evidence="5" key="2">
    <citation type="submission" date="2025-08" db="UniProtKB">
        <authorList>
            <consortium name="Ensembl"/>
        </authorList>
    </citation>
    <scope>IDENTIFICATION</scope>
</reference>
<keyword evidence="3" id="KW-0732">Signal</keyword>
<dbReference type="InterPro" id="IPR042185">
    <property type="entry name" value="Serpin_sf_2"/>
</dbReference>
<comment type="similarity">
    <text evidence="1">Belongs to the serpin family.</text>
</comment>
<sequence>MSLRCSFSCLTALTLQMLCVAHGTFGPRAEKEFAGPLPQEAHQHLNTSALNTLLAFEPYHGLASRVSTEPEAQQRNILFSPLGLASAVVLLSRVSRSESRSQALELLGLAANSTERSVEDAVSSLTDLLHNLTLPEGRGGGGGRGAGSEAGAGTTAGDGDGGSDAGGRADAAEAGTHAGSQLKKDLESSDELELNNYAYFKGRLPFERRHTVPRSFQLNATASLEVAMMFRDDSSDVMMLYDTNCSATVVQLAQSERLAWLLLLPKAELQTLEGCLSSRRMSFWLSNLKPGRAEILFPKFQLRRSYNVKNLLKNSGASSLFSDAPDFSGLSEKETLRLVKASQEVMLEVEEAKLEEGGGYDVPLDFSVPPRITFNRPFVLLTYDHVTGLVLLMGRISDPADV</sequence>
<dbReference type="Gene3D" id="3.30.497.10">
    <property type="entry name" value="Antithrombin, subunit I, domain 2"/>
    <property type="match status" value="2"/>
</dbReference>
<protein>
    <submittedName>
        <fullName evidence="5">Alpha-1-antiproteinase-like</fullName>
    </submittedName>
</protein>
<proteinExistence type="inferred from homology"/>
<keyword evidence="6" id="KW-1185">Reference proteome</keyword>
<dbReference type="Gene3D" id="2.30.39.10">
    <property type="entry name" value="Alpha-1-antitrypsin, domain 1"/>
    <property type="match status" value="1"/>
</dbReference>
<dbReference type="PANTHER" id="PTHR11461:SF372">
    <property type="entry name" value="ACCESSORY GLAND PROTEIN ACP76A-RELATED"/>
    <property type="match status" value="1"/>
</dbReference>
<accession>A0A674NQ01</accession>
<feature type="chain" id="PRO_5025441246" evidence="3">
    <location>
        <begin position="24"/>
        <end position="402"/>
    </location>
</feature>
<dbReference type="Ensembl" id="ENSTRUT00000068656.1">
    <property type="protein sequence ID" value="ENSTRUP00000075374.1"/>
    <property type="gene ID" value="ENSTRUG00000024190.2"/>
</dbReference>